<dbReference type="GO" id="GO:0000329">
    <property type="term" value="C:fungal-type vacuole membrane"/>
    <property type="evidence" value="ECO:0007669"/>
    <property type="project" value="EnsemblFungi"/>
</dbReference>
<dbReference type="GO" id="GO:0046961">
    <property type="term" value="F:proton-transporting ATPase activity, rotational mechanism"/>
    <property type="evidence" value="ECO:0007669"/>
    <property type="project" value="InterPro"/>
</dbReference>
<comment type="caution">
    <text evidence="4">The sequence shown here is derived from an EMBL/GenBank/DDBJ whole genome shotgun (WGS) entry which is preliminary data.</text>
</comment>
<proteinExistence type="inferred from homology"/>
<keyword evidence="5" id="KW-1185">Reference proteome</keyword>
<dbReference type="OMA" id="QHMMAFI"/>
<evidence type="ECO:0000256" key="1">
    <source>
        <dbReference type="ARBA" id="ARBA00005901"/>
    </source>
</evidence>
<name>A0A1U7LST7_NEOID</name>
<dbReference type="SUPFAM" id="SSF160527">
    <property type="entry name" value="V-type ATPase subunit E-like"/>
    <property type="match status" value="1"/>
</dbReference>
<reference evidence="4 5" key="1">
    <citation type="submission" date="2016-04" db="EMBL/GenBank/DDBJ databases">
        <title>Evolutionary innovation and constraint leading to complex multicellularity in the Ascomycota.</title>
        <authorList>
            <person name="Cisse O."/>
            <person name="Nguyen A."/>
            <person name="Hewitt D.A."/>
            <person name="Jedd G."/>
            <person name="Stajich J.E."/>
        </authorList>
    </citation>
    <scope>NUCLEOTIDE SEQUENCE [LARGE SCALE GENOMIC DNA]</scope>
    <source>
        <strain evidence="4 5">DAH-3</strain>
    </source>
</reference>
<keyword evidence="2" id="KW-0813">Transport</keyword>
<evidence type="ECO:0000256" key="3">
    <source>
        <dbReference type="ARBA" id="ARBA00023065"/>
    </source>
</evidence>
<sequence>MTSIVHALSDDQVNQELKKMIAFIKQEAMEKAREVHIKADEEFAIEKAKLVRHEQTSIDANYEKKTKAVSMQQQITKSNIINRTRLQVLAARQETLDGIFEDARQRLPDAIQTSGLKPEELYTNLILQALASYAEVVTVKARTKDHDVVNKAISSAAKKYQSQTHLPVKLSLDEKNTLPAECAGGVTISGLNGKIEIVNILDERLRLLESEALPFIRVTLFGKSETRKFFH</sequence>
<dbReference type="STRING" id="1198029.A0A1U7LST7"/>
<dbReference type="InterPro" id="IPR002842">
    <property type="entry name" value="ATPase_V1_Esu"/>
</dbReference>
<protein>
    <submittedName>
        <fullName evidence="4">V-type proton ATPase subunit E</fullName>
    </submittedName>
</protein>
<gene>
    <name evidence="4" type="ORF">NEOLI_002873</name>
</gene>
<accession>A0A1U7LST7</accession>
<dbReference type="AlphaFoldDB" id="A0A1U7LST7"/>
<evidence type="ECO:0000313" key="5">
    <source>
        <dbReference type="Proteomes" id="UP000186594"/>
    </source>
</evidence>
<evidence type="ECO:0000313" key="4">
    <source>
        <dbReference type="EMBL" id="OLL25581.1"/>
    </source>
</evidence>
<organism evidence="4 5">
    <name type="scientific">Neolecta irregularis (strain DAH-3)</name>
    <dbReference type="NCBI Taxonomy" id="1198029"/>
    <lineage>
        <taxon>Eukaryota</taxon>
        <taxon>Fungi</taxon>
        <taxon>Dikarya</taxon>
        <taxon>Ascomycota</taxon>
        <taxon>Taphrinomycotina</taxon>
        <taxon>Neolectales</taxon>
        <taxon>Neolectaceae</taxon>
        <taxon>Neolecta</taxon>
    </lineage>
</organism>
<keyword evidence="3" id="KW-0406">Ion transport</keyword>
<dbReference type="Proteomes" id="UP000186594">
    <property type="component" value="Unassembled WGS sequence"/>
</dbReference>
<dbReference type="Pfam" id="PF01991">
    <property type="entry name" value="vATP-synt_E"/>
    <property type="match status" value="1"/>
</dbReference>
<dbReference type="GO" id="GO:0000221">
    <property type="term" value="C:vacuolar proton-transporting V-type ATPase, V1 domain"/>
    <property type="evidence" value="ECO:0007669"/>
    <property type="project" value="EnsemblFungi"/>
</dbReference>
<dbReference type="Gene3D" id="6.10.250.1620">
    <property type="match status" value="1"/>
</dbReference>
<comment type="similarity">
    <text evidence="1">Belongs to the V-ATPase E subunit family.</text>
</comment>
<dbReference type="EMBL" id="LXFE01000358">
    <property type="protein sequence ID" value="OLL25581.1"/>
    <property type="molecule type" value="Genomic_DNA"/>
</dbReference>
<dbReference type="GO" id="GO:0045121">
    <property type="term" value="C:membrane raft"/>
    <property type="evidence" value="ECO:0007669"/>
    <property type="project" value="EnsemblFungi"/>
</dbReference>
<dbReference type="OrthoDB" id="10263003at2759"/>
<evidence type="ECO:0000256" key="2">
    <source>
        <dbReference type="ARBA" id="ARBA00022448"/>
    </source>
</evidence>
<dbReference type="Gene3D" id="3.30.2320.30">
    <property type="entry name" value="ATP synthase, E subunit, C-terminal"/>
    <property type="match status" value="1"/>
</dbReference>
<dbReference type="InterPro" id="IPR038495">
    <property type="entry name" value="ATPase_E_C"/>
</dbReference>
<dbReference type="PANTHER" id="PTHR45715">
    <property type="entry name" value="ATPASE H+-TRANSPORTING V1 SUBUNIT E1A-RELATED"/>
    <property type="match status" value="1"/>
</dbReference>